<evidence type="ECO:0000256" key="1">
    <source>
        <dbReference type="SAM" id="Coils"/>
    </source>
</evidence>
<dbReference type="SMART" id="SM00338">
    <property type="entry name" value="BRLZ"/>
    <property type="match status" value="1"/>
</dbReference>
<proteinExistence type="predicted"/>
<name>A0AAV8UH71_9RHOD</name>
<protein>
    <recommendedName>
        <fullName evidence="2">BZIP domain-containing protein</fullName>
    </recommendedName>
</protein>
<evidence type="ECO:0000259" key="2">
    <source>
        <dbReference type="SMART" id="SM00338"/>
    </source>
</evidence>
<comment type="caution">
    <text evidence="3">The sequence shown here is derived from an EMBL/GenBank/DDBJ whole genome shotgun (WGS) entry which is preliminary data.</text>
</comment>
<sequence>MEGGLDLGFELLPSNVTDVADVADVATEVSSGSGSDRTRGCWEYGADEITPESNGCGEWKGDIDLQNLFLLEDFFKSEKLEKLEKAEEVAEETAVEKADFVAEGERKKKFLKRKRARDAELNKFLEQSEDQEVDLSYARRLICNRDSAAARRMKDTVYRDQLCLALKDLEVELEQLEKQKREMQNEYAGVMGNAEIYSGPSVA</sequence>
<dbReference type="InterPro" id="IPR004827">
    <property type="entry name" value="bZIP"/>
</dbReference>
<dbReference type="Proteomes" id="UP001157974">
    <property type="component" value="Unassembled WGS sequence"/>
</dbReference>
<feature type="domain" description="BZIP" evidence="2">
    <location>
        <begin position="132"/>
        <end position="196"/>
    </location>
</feature>
<keyword evidence="1" id="KW-0175">Coiled coil</keyword>
<reference evidence="3 4" key="1">
    <citation type="journal article" date="2023" name="Nat. Commun.">
        <title>Origin of minicircular mitochondrial genomes in red algae.</title>
        <authorList>
            <person name="Lee Y."/>
            <person name="Cho C.H."/>
            <person name="Lee Y.M."/>
            <person name="Park S.I."/>
            <person name="Yang J.H."/>
            <person name="West J.A."/>
            <person name="Bhattacharya D."/>
            <person name="Yoon H.S."/>
        </authorList>
    </citation>
    <scope>NUCLEOTIDE SEQUENCE [LARGE SCALE GENOMIC DNA]</scope>
    <source>
        <strain evidence="3 4">CCMP1338</strain>
        <tissue evidence="3">Whole cell</tissue>
    </source>
</reference>
<gene>
    <name evidence="3" type="ORF">NDN08_007162</name>
</gene>
<evidence type="ECO:0000313" key="3">
    <source>
        <dbReference type="EMBL" id="KAJ8901314.1"/>
    </source>
</evidence>
<organism evidence="3 4">
    <name type="scientific">Rhodosorus marinus</name>
    <dbReference type="NCBI Taxonomy" id="101924"/>
    <lineage>
        <taxon>Eukaryota</taxon>
        <taxon>Rhodophyta</taxon>
        <taxon>Stylonematophyceae</taxon>
        <taxon>Stylonematales</taxon>
        <taxon>Stylonemataceae</taxon>
        <taxon>Rhodosorus</taxon>
    </lineage>
</organism>
<dbReference type="GO" id="GO:0003700">
    <property type="term" value="F:DNA-binding transcription factor activity"/>
    <property type="evidence" value="ECO:0007669"/>
    <property type="project" value="InterPro"/>
</dbReference>
<feature type="coiled-coil region" evidence="1">
    <location>
        <begin position="159"/>
        <end position="193"/>
    </location>
</feature>
<accession>A0AAV8UH71</accession>
<keyword evidence="4" id="KW-1185">Reference proteome</keyword>
<dbReference type="EMBL" id="JAMWBK010000011">
    <property type="protein sequence ID" value="KAJ8901314.1"/>
    <property type="molecule type" value="Genomic_DNA"/>
</dbReference>
<dbReference type="AlphaFoldDB" id="A0AAV8UH71"/>
<evidence type="ECO:0000313" key="4">
    <source>
        <dbReference type="Proteomes" id="UP001157974"/>
    </source>
</evidence>
<dbReference type="CDD" id="cd14686">
    <property type="entry name" value="bZIP"/>
    <property type="match status" value="1"/>
</dbReference>